<sequence>MSDTSSESDWKFYRYDPSLVAAAIFITLFFITTALHTYQLVRTKTWYFVPFVIGGHMQWIGYIGRAMGSQETPDWTLGPYILQTLLLLIAPALYAASIYMVLGRIILLVDGESRSLIKKKWLTKIFVAGDVLSFMMQSAGGGIMSGGASSMKTGEKIVIGGLFVQILFFGVFIVVAIKFDRSITRDPTAQSQSKHIPWKKHLTTLYVASGLIMVRSIFRVIEYIQGNAGYLLRNEVFLYVFDGVLMLSVMVLFNFVHPSEVKALLRGGKMVKGLKISYVHGEYSGTEMDSNT</sequence>
<evidence type="ECO:0000256" key="3">
    <source>
        <dbReference type="ARBA" id="ARBA00022989"/>
    </source>
</evidence>
<evidence type="ECO:0000256" key="2">
    <source>
        <dbReference type="ARBA" id="ARBA00022692"/>
    </source>
</evidence>
<evidence type="ECO:0000313" key="7">
    <source>
        <dbReference type="Proteomes" id="UP001629113"/>
    </source>
</evidence>
<comment type="subcellular location">
    <subcellularLocation>
        <location evidence="1">Membrane</location>
        <topology evidence="1">Multi-pass membrane protein</topology>
    </subcellularLocation>
</comment>
<feature type="transmembrane region" description="Helical" evidence="5">
    <location>
        <begin position="157"/>
        <end position="177"/>
    </location>
</feature>
<keyword evidence="7" id="KW-1185">Reference proteome</keyword>
<feature type="transmembrane region" description="Helical" evidence="5">
    <location>
        <begin position="121"/>
        <end position="145"/>
    </location>
</feature>
<dbReference type="Pfam" id="PF04479">
    <property type="entry name" value="RTA1"/>
    <property type="match status" value="1"/>
</dbReference>
<dbReference type="InterPro" id="IPR007568">
    <property type="entry name" value="RTA1"/>
</dbReference>
<comment type="caution">
    <text evidence="6">The sequence shown here is derived from an EMBL/GenBank/DDBJ whole genome shotgun (WGS) entry which is preliminary data.</text>
</comment>
<keyword evidence="3 5" id="KW-1133">Transmembrane helix</keyword>
<dbReference type="EMBL" id="JBFCZG010000001">
    <property type="protein sequence ID" value="KAL3427231.1"/>
    <property type="molecule type" value="Genomic_DNA"/>
</dbReference>
<feature type="transmembrane region" description="Helical" evidence="5">
    <location>
        <begin position="236"/>
        <end position="256"/>
    </location>
</feature>
<evidence type="ECO:0000313" key="6">
    <source>
        <dbReference type="EMBL" id="KAL3427231.1"/>
    </source>
</evidence>
<name>A0ABR4PV81_9HELO</name>
<reference evidence="6 7" key="1">
    <citation type="submission" date="2024-06" db="EMBL/GenBank/DDBJ databases">
        <title>Complete genome of Phlyctema vagabunda strain 19-DSS-EL-015.</title>
        <authorList>
            <person name="Fiorenzani C."/>
        </authorList>
    </citation>
    <scope>NUCLEOTIDE SEQUENCE [LARGE SCALE GENOMIC DNA]</scope>
    <source>
        <strain evidence="6 7">19-DSS-EL-015</strain>
    </source>
</reference>
<dbReference type="Proteomes" id="UP001629113">
    <property type="component" value="Unassembled WGS sequence"/>
</dbReference>
<evidence type="ECO:0000256" key="4">
    <source>
        <dbReference type="ARBA" id="ARBA00023136"/>
    </source>
</evidence>
<organism evidence="6 7">
    <name type="scientific">Phlyctema vagabunda</name>
    <dbReference type="NCBI Taxonomy" id="108571"/>
    <lineage>
        <taxon>Eukaryota</taxon>
        <taxon>Fungi</taxon>
        <taxon>Dikarya</taxon>
        <taxon>Ascomycota</taxon>
        <taxon>Pezizomycotina</taxon>
        <taxon>Leotiomycetes</taxon>
        <taxon>Helotiales</taxon>
        <taxon>Dermateaceae</taxon>
        <taxon>Phlyctema</taxon>
    </lineage>
</organism>
<feature type="transmembrane region" description="Helical" evidence="5">
    <location>
        <begin position="204"/>
        <end position="224"/>
    </location>
</feature>
<dbReference type="PANTHER" id="PTHR31465:SF1">
    <property type="entry name" value="PROTEIN RTA1-RELATED"/>
    <property type="match status" value="1"/>
</dbReference>
<proteinExistence type="predicted"/>
<feature type="transmembrane region" description="Helical" evidence="5">
    <location>
        <begin position="45"/>
        <end position="64"/>
    </location>
</feature>
<keyword evidence="2 5" id="KW-0812">Transmembrane</keyword>
<accession>A0ABR4PV81</accession>
<keyword evidence="4 5" id="KW-0472">Membrane</keyword>
<feature type="transmembrane region" description="Helical" evidence="5">
    <location>
        <begin position="84"/>
        <end position="109"/>
    </location>
</feature>
<protein>
    <submittedName>
        <fullName evidence="6">RTA1 domain protein</fullName>
    </submittedName>
</protein>
<dbReference type="PANTHER" id="PTHR31465">
    <property type="entry name" value="PROTEIN RTA1-RELATED"/>
    <property type="match status" value="1"/>
</dbReference>
<gene>
    <name evidence="6" type="ORF">PVAG01_00740</name>
</gene>
<evidence type="ECO:0000256" key="5">
    <source>
        <dbReference type="SAM" id="Phobius"/>
    </source>
</evidence>
<feature type="transmembrane region" description="Helical" evidence="5">
    <location>
        <begin position="20"/>
        <end position="38"/>
    </location>
</feature>
<evidence type="ECO:0000256" key="1">
    <source>
        <dbReference type="ARBA" id="ARBA00004141"/>
    </source>
</evidence>